<evidence type="ECO:0000313" key="2">
    <source>
        <dbReference type="Proteomes" id="UP001589575"/>
    </source>
</evidence>
<dbReference type="Proteomes" id="UP001589575">
    <property type="component" value="Unassembled WGS sequence"/>
</dbReference>
<name>A0ABV5G569_9MICC</name>
<proteinExistence type="predicted"/>
<evidence type="ECO:0000313" key="1">
    <source>
        <dbReference type="EMBL" id="MFB9074087.1"/>
    </source>
</evidence>
<protein>
    <submittedName>
        <fullName evidence="1">Uncharacterized protein</fullName>
    </submittedName>
</protein>
<keyword evidence="2" id="KW-1185">Reference proteome</keyword>
<sequence length="45" mass="5486">MGWWRWREYHRFSSDLHVSCRSFVHTYSVTNRPRQCVNTPGHGNH</sequence>
<organism evidence="1 2">
    <name type="scientific">Citricoccus parietis</name>
    <dbReference type="NCBI Taxonomy" id="592307"/>
    <lineage>
        <taxon>Bacteria</taxon>
        <taxon>Bacillati</taxon>
        <taxon>Actinomycetota</taxon>
        <taxon>Actinomycetes</taxon>
        <taxon>Micrococcales</taxon>
        <taxon>Micrococcaceae</taxon>
        <taxon>Citricoccus</taxon>
    </lineage>
</organism>
<gene>
    <name evidence="1" type="ORF">ACFFX0_23980</name>
</gene>
<accession>A0ABV5G569</accession>
<dbReference type="EMBL" id="JBHMFI010000002">
    <property type="protein sequence ID" value="MFB9074087.1"/>
    <property type="molecule type" value="Genomic_DNA"/>
</dbReference>
<comment type="caution">
    <text evidence="1">The sequence shown here is derived from an EMBL/GenBank/DDBJ whole genome shotgun (WGS) entry which is preliminary data.</text>
</comment>
<reference evidence="1 2" key="1">
    <citation type="submission" date="2024-09" db="EMBL/GenBank/DDBJ databases">
        <authorList>
            <person name="Sun Q."/>
            <person name="Mori K."/>
        </authorList>
    </citation>
    <scope>NUCLEOTIDE SEQUENCE [LARGE SCALE GENOMIC DNA]</scope>
    <source>
        <strain evidence="1 2">CCM 7609</strain>
    </source>
</reference>